<keyword evidence="3" id="KW-0963">Cytoplasm</keyword>
<feature type="binding site" evidence="3">
    <location>
        <begin position="5"/>
        <end position="10"/>
    </location>
    <ligand>
        <name>ATP</name>
        <dbReference type="ChEBI" id="CHEBI:30616"/>
    </ligand>
</feature>
<dbReference type="Pfam" id="PF02685">
    <property type="entry name" value="Glucokinase"/>
    <property type="match status" value="1"/>
</dbReference>
<dbReference type="InterPro" id="IPR003836">
    <property type="entry name" value="Glucokinase"/>
</dbReference>
<keyword evidence="1 3" id="KW-0808">Transferase</keyword>
<dbReference type="EC" id="2.7.1.2" evidence="3"/>
<keyword evidence="2 3" id="KW-0418">Kinase</keyword>
<dbReference type="GO" id="GO:0005737">
    <property type="term" value="C:cytoplasm"/>
    <property type="evidence" value="ECO:0007669"/>
    <property type="project" value="UniProtKB-SubCell"/>
</dbReference>
<dbReference type="RefSeq" id="WP_066782819.1">
    <property type="nucleotide sequence ID" value="NZ_LWQS01000030.1"/>
</dbReference>
<dbReference type="AlphaFoldDB" id="A0A178MIW1"/>
<dbReference type="STRING" id="1707952.A6A03_07530"/>
<keyword evidence="3" id="KW-0547">Nucleotide-binding</keyword>
<accession>A0A178MIW1</accession>
<reference evidence="5 6" key="1">
    <citation type="submission" date="2016-04" db="EMBL/GenBank/DDBJ databases">
        <title>Chloroflexus islandicus sp. nov., a thermophilic filamentous anoxygenic phototrophic bacterium from geyser Strokkur (Iceland).</title>
        <authorList>
            <person name="Gaisin V.A."/>
            <person name="Kalashnikov A.M."/>
            <person name="Sukhacheva M.V."/>
            <person name="Grouzdev D.S."/>
            <person name="Ivanov T.M."/>
            <person name="Kuznetsov B."/>
            <person name="Gorlenko V.M."/>
        </authorList>
    </citation>
    <scope>NUCLEOTIDE SEQUENCE [LARGE SCALE GENOMIC DNA]</scope>
    <source>
        <strain evidence="6">isl-2</strain>
    </source>
</reference>
<dbReference type="InterPro" id="IPR043129">
    <property type="entry name" value="ATPase_NBD"/>
</dbReference>
<dbReference type="NCBIfam" id="TIGR00749">
    <property type="entry name" value="glk"/>
    <property type="match status" value="1"/>
</dbReference>
<dbReference type="Gene3D" id="3.40.367.20">
    <property type="match status" value="1"/>
</dbReference>
<evidence type="ECO:0000256" key="3">
    <source>
        <dbReference type="HAMAP-Rule" id="MF_00524"/>
    </source>
</evidence>
<dbReference type="GO" id="GO:0005524">
    <property type="term" value="F:ATP binding"/>
    <property type="evidence" value="ECO:0007669"/>
    <property type="project" value="UniProtKB-UniRule"/>
</dbReference>
<dbReference type="SUPFAM" id="SSF53067">
    <property type="entry name" value="Actin-like ATPase domain"/>
    <property type="match status" value="1"/>
</dbReference>
<dbReference type="GO" id="GO:0004340">
    <property type="term" value="F:glucokinase activity"/>
    <property type="evidence" value="ECO:0007669"/>
    <property type="project" value="UniProtKB-UniRule"/>
</dbReference>
<name>A0A178MIW1_9CHLR</name>
<comment type="subcellular location">
    <subcellularLocation>
        <location evidence="3">Cytoplasm</location>
    </subcellularLocation>
</comment>
<evidence type="ECO:0000313" key="6">
    <source>
        <dbReference type="Proteomes" id="UP000078287"/>
    </source>
</evidence>
<comment type="caution">
    <text evidence="5">The sequence shown here is derived from an EMBL/GenBank/DDBJ whole genome shotgun (WGS) entry which is preliminary data.</text>
</comment>
<keyword evidence="3" id="KW-0324">Glycolysis</keyword>
<dbReference type="GO" id="GO:0006096">
    <property type="term" value="P:glycolytic process"/>
    <property type="evidence" value="ECO:0007669"/>
    <property type="project" value="UniProtKB-UniRule"/>
</dbReference>
<sequence length="326" mass="34124">MYLAGDIGGTKTILALFDQSAGPHHPLVEQTFPSARYPSLQAIIAEFLAQHPAAIAGAAFGVAGPVVAGRATITNLTWTIDAAELSSALGGAPVRLLNDLEAIAQAVPILEPDDLATLTPGAPVAGGAIGVIAPGTGLGEAFLTWDGTRYRPHPSEGGHTTFAPRNQVEKDLLDYLHQRFSHVSYERVCSGIGIPNLYAFVRDRLLQRETPAVAEQLAAATDPTPIIVQAGMATDGMCLVARTALELFVDILAAEAGNLALKVLATGGVYIGGGLPPRVLSLIKRERFLQIFRDKGRFSDLLAHVPVHVILEPKAGLLGAAAAAMT</sequence>
<proteinExistence type="inferred from homology"/>
<dbReference type="OrthoDB" id="9800595at2"/>
<dbReference type="HAMAP" id="MF_00524">
    <property type="entry name" value="Glucokinase"/>
    <property type="match status" value="1"/>
</dbReference>
<comment type="similarity">
    <text evidence="3 4">Belongs to the bacterial glucokinase family.</text>
</comment>
<dbReference type="Proteomes" id="UP000078287">
    <property type="component" value="Unassembled WGS sequence"/>
</dbReference>
<dbReference type="CDD" id="cd24008">
    <property type="entry name" value="ASKHA_NBD_GLK"/>
    <property type="match status" value="1"/>
</dbReference>
<evidence type="ECO:0000313" key="5">
    <source>
        <dbReference type="EMBL" id="OAN48616.1"/>
    </source>
</evidence>
<organism evidence="5 6">
    <name type="scientific">Chloroflexus islandicus</name>
    <dbReference type="NCBI Taxonomy" id="1707952"/>
    <lineage>
        <taxon>Bacteria</taxon>
        <taxon>Bacillati</taxon>
        <taxon>Chloroflexota</taxon>
        <taxon>Chloroflexia</taxon>
        <taxon>Chloroflexales</taxon>
        <taxon>Chloroflexineae</taxon>
        <taxon>Chloroflexaceae</taxon>
        <taxon>Chloroflexus</taxon>
    </lineage>
</organism>
<keyword evidence="6" id="KW-1185">Reference proteome</keyword>
<dbReference type="Gene3D" id="3.30.420.40">
    <property type="match status" value="1"/>
</dbReference>
<evidence type="ECO:0000256" key="4">
    <source>
        <dbReference type="RuleBase" id="RU004046"/>
    </source>
</evidence>
<dbReference type="PANTHER" id="PTHR47363">
    <property type="entry name" value="GLUCOKINASE"/>
    <property type="match status" value="1"/>
</dbReference>
<dbReference type="PANTHER" id="PTHR47363:SF1">
    <property type="entry name" value="GLUCOKINASE"/>
    <property type="match status" value="1"/>
</dbReference>
<dbReference type="GO" id="GO:0005536">
    <property type="term" value="F:D-glucose binding"/>
    <property type="evidence" value="ECO:0007669"/>
    <property type="project" value="InterPro"/>
</dbReference>
<comment type="catalytic activity">
    <reaction evidence="3">
        <text>D-glucose + ATP = D-glucose 6-phosphate + ADP + H(+)</text>
        <dbReference type="Rhea" id="RHEA:17825"/>
        <dbReference type="ChEBI" id="CHEBI:4167"/>
        <dbReference type="ChEBI" id="CHEBI:15378"/>
        <dbReference type="ChEBI" id="CHEBI:30616"/>
        <dbReference type="ChEBI" id="CHEBI:61548"/>
        <dbReference type="ChEBI" id="CHEBI:456216"/>
        <dbReference type="EC" id="2.7.1.2"/>
    </reaction>
</comment>
<evidence type="ECO:0000256" key="2">
    <source>
        <dbReference type="ARBA" id="ARBA00022777"/>
    </source>
</evidence>
<dbReference type="EMBL" id="LWQS01000030">
    <property type="protein sequence ID" value="OAN48616.1"/>
    <property type="molecule type" value="Genomic_DNA"/>
</dbReference>
<evidence type="ECO:0000256" key="1">
    <source>
        <dbReference type="ARBA" id="ARBA00022679"/>
    </source>
</evidence>
<protein>
    <recommendedName>
        <fullName evidence="3">Glucokinase</fullName>
        <ecNumber evidence="3">2.7.1.2</ecNumber>
    </recommendedName>
    <alternativeName>
        <fullName evidence="3">Glucose kinase</fullName>
    </alternativeName>
</protein>
<keyword evidence="3" id="KW-0067">ATP-binding</keyword>
<gene>
    <name evidence="3" type="primary">glk</name>
    <name evidence="5" type="ORF">A6A03_07530</name>
</gene>